<dbReference type="SUPFAM" id="SSF50911">
    <property type="entry name" value="Mannose 6-phosphate receptor domain"/>
    <property type="match status" value="1"/>
</dbReference>
<dbReference type="InterPro" id="IPR028927">
    <property type="entry name" value="Man-6-P_rcpt"/>
</dbReference>
<evidence type="ECO:0000313" key="12">
    <source>
        <dbReference type="EMBL" id="CAI9719409.1"/>
    </source>
</evidence>
<keyword evidence="8" id="KW-0325">Glycoprotein</keyword>
<evidence type="ECO:0000256" key="7">
    <source>
        <dbReference type="ARBA" id="ARBA00023157"/>
    </source>
</evidence>
<dbReference type="GO" id="GO:0005768">
    <property type="term" value="C:endosome"/>
    <property type="evidence" value="ECO:0007669"/>
    <property type="project" value="InterPro"/>
</dbReference>
<dbReference type="InterPro" id="IPR009011">
    <property type="entry name" value="Man6P_isomerase_rcpt-bd_dom_sf"/>
</dbReference>
<keyword evidence="4" id="KW-0732">Signal</keyword>
<keyword evidence="6 10" id="KW-0472">Membrane</keyword>
<evidence type="ECO:0000256" key="6">
    <source>
        <dbReference type="ARBA" id="ARBA00023136"/>
    </source>
</evidence>
<feature type="region of interest" description="Disordered" evidence="9">
    <location>
        <begin position="257"/>
        <end position="285"/>
    </location>
</feature>
<sequence length="285" mass="31922">MNVLRVAGNLQDTPGTMLTVQWLSLERVHLIPIVALFLNILLSLPATNAKCVFVGHPSQATVKRISDRIAPLDQKKFKVVGMMGKYIYNIGVCTAIMENANQDDIAVLQIKSVDKTSTVIGNITNTYILDGDNWVSLEYRNTYNKKKALLMIICDESATDDNPQIQIISQNIKKTDNYYVFTLLHPSVCKKQPSISVGSIIVIVFISIVVAYFVIGFLYMRFVLEAKGLEQIPNYGFWQDFGNLLADGCNLTCRSGSSTQQKTYKGIGDDQLEDEDERDEHLLPM</sequence>
<keyword evidence="2" id="KW-0813">Transport</keyword>
<evidence type="ECO:0000256" key="10">
    <source>
        <dbReference type="SAM" id="Phobius"/>
    </source>
</evidence>
<evidence type="ECO:0000256" key="9">
    <source>
        <dbReference type="SAM" id="MobiDB-lite"/>
    </source>
</evidence>
<evidence type="ECO:0000256" key="8">
    <source>
        <dbReference type="ARBA" id="ARBA00023180"/>
    </source>
</evidence>
<dbReference type="EMBL" id="OX597816">
    <property type="protein sequence ID" value="CAI9719409.1"/>
    <property type="molecule type" value="Genomic_DNA"/>
</dbReference>
<accession>A0AA36ANT3</accession>
<organism evidence="12 13">
    <name type="scientific">Octopus vulgaris</name>
    <name type="common">Common octopus</name>
    <dbReference type="NCBI Taxonomy" id="6645"/>
    <lineage>
        <taxon>Eukaryota</taxon>
        <taxon>Metazoa</taxon>
        <taxon>Spiralia</taxon>
        <taxon>Lophotrochozoa</taxon>
        <taxon>Mollusca</taxon>
        <taxon>Cephalopoda</taxon>
        <taxon>Coleoidea</taxon>
        <taxon>Octopodiformes</taxon>
        <taxon>Octopoda</taxon>
        <taxon>Incirrata</taxon>
        <taxon>Octopodidae</taxon>
        <taxon>Octopus</taxon>
    </lineage>
</organism>
<dbReference type="Pfam" id="PF02157">
    <property type="entry name" value="Man-6-P_recep"/>
    <property type="match status" value="1"/>
</dbReference>
<dbReference type="GO" id="GO:0019904">
    <property type="term" value="F:protein domain specific binding"/>
    <property type="evidence" value="ECO:0007669"/>
    <property type="project" value="InterPro"/>
</dbReference>
<dbReference type="InterPro" id="IPR000296">
    <property type="entry name" value="Man-6-P_rcpt_cation_dep"/>
</dbReference>
<dbReference type="Proteomes" id="UP001162480">
    <property type="component" value="Chromosome 3"/>
</dbReference>
<evidence type="ECO:0000256" key="5">
    <source>
        <dbReference type="ARBA" id="ARBA00022989"/>
    </source>
</evidence>
<feature type="transmembrane region" description="Helical" evidence="10">
    <location>
        <begin position="195"/>
        <end position="219"/>
    </location>
</feature>
<evidence type="ECO:0000256" key="4">
    <source>
        <dbReference type="ARBA" id="ARBA00022729"/>
    </source>
</evidence>
<gene>
    <name evidence="12" type="ORF">OCTVUL_1B020988</name>
</gene>
<protein>
    <submittedName>
        <fullName evidence="12">Cation-dependent mannose-6-phosphate receptor-like</fullName>
    </submittedName>
</protein>
<dbReference type="InterPro" id="IPR044865">
    <property type="entry name" value="MRH_dom"/>
</dbReference>
<keyword evidence="7" id="KW-1015">Disulfide bond</keyword>
<dbReference type="Gene3D" id="2.70.130.10">
    <property type="entry name" value="Mannose-6-phosphate receptor binding domain"/>
    <property type="match status" value="1"/>
</dbReference>
<dbReference type="PRINTS" id="PR00715">
    <property type="entry name" value="MAN6PRECEPTR"/>
</dbReference>
<keyword evidence="13" id="KW-1185">Reference proteome</keyword>
<dbReference type="PANTHER" id="PTHR15071:SF29">
    <property type="entry name" value="CATION-DEPENDENT MANNOSE-6-PHOSPHATE RECEPTOR"/>
    <property type="match status" value="1"/>
</dbReference>
<dbReference type="AlphaFoldDB" id="A0AA36ANT3"/>
<proteinExistence type="predicted"/>
<dbReference type="GO" id="GO:0006622">
    <property type="term" value="P:protein targeting to lysosome"/>
    <property type="evidence" value="ECO:0007669"/>
    <property type="project" value="InterPro"/>
</dbReference>
<name>A0AA36ANT3_OCTVU</name>
<evidence type="ECO:0000256" key="2">
    <source>
        <dbReference type="ARBA" id="ARBA00022448"/>
    </source>
</evidence>
<keyword evidence="3 10" id="KW-0812">Transmembrane</keyword>
<evidence type="ECO:0000256" key="3">
    <source>
        <dbReference type="ARBA" id="ARBA00022692"/>
    </source>
</evidence>
<keyword evidence="5 10" id="KW-1133">Transmembrane helix</keyword>
<reference evidence="12" key="1">
    <citation type="submission" date="2023-08" db="EMBL/GenBank/DDBJ databases">
        <authorList>
            <person name="Alioto T."/>
            <person name="Alioto T."/>
            <person name="Gomez Garrido J."/>
        </authorList>
    </citation>
    <scope>NUCLEOTIDE SEQUENCE</scope>
</reference>
<evidence type="ECO:0000313" key="13">
    <source>
        <dbReference type="Proteomes" id="UP001162480"/>
    </source>
</evidence>
<comment type="subcellular location">
    <subcellularLocation>
        <location evidence="1">Endomembrane system</location>
    </subcellularLocation>
</comment>
<feature type="domain" description="MRH" evidence="11">
    <location>
        <begin position="49"/>
        <end position="191"/>
    </location>
</feature>
<dbReference type="PROSITE" id="PS51914">
    <property type="entry name" value="MRH"/>
    <property type="match status" value="1"/>
</dbReference>
<evidence type="ECO:0000256" key="1">
    <source>
        <dbReference type="ARBA" id="ARBA00004308"/>
    </source>
</evidence>
<dbReference type="GO" id="GO:0005802">
    <property type="term" value="C:trans-Golgi network"/>
    <property type="evidence" value="ECO:0007669"/>
    <property type="project" value="TreeGrafter"/>
</dbReference>
<evidence type="ECO:0000259" key="11">
    <source>
        <dbReference type="PROSITE" id="PS51914"/>
    </source>
</evidence>
<dbReference type="PANTHER" id="PTHR15071">
    <property type="entry name" value="MANNOSE-6-PHOSPHATE RECEPTOR FAMILY MEMBER"/>
    <property type="match status" value="1"/>
</dbReference>